<evidence type="ECO:0000313" key="2">
    <source>
        <dbReference type="EMBL" id="KIQ59491.1"/>
    </source>
</evidence>
<keyword evidence="1" id="KW-1133">Transmembrane helix</keyword>
<feature type="transmembrane region" description="Helical" evidence="1">
    <location>
        <begin position="114"/>
        <end position="132"/>
    </location>
</feature>
<protein>
    <submittedName>
        <fullName evidence="2">Uncharacterized protein</fullName>
    </submittedName>
</protein>
<name>A0A0D0NJT0_PSEFL</name>
<comment type="caution">
    <text evidence="2">The sequence shown here is derived from an EMBL/GenBank/DDBJ whole genome shotgun (WGS) entry which is preliminary data.</text>
</comment>
<proteinExistence type="predicted"/>
<dbReference type="AlphaFoldDB" id="A0A0D0NJT0"/>
<accession>A0A0D0NJT0</accession>
<gene>
    <name evidence="2" type="ORF">RL74_10330</name>
</gene>
<feature type="transmembrane region" description="Helical" evidence="1">
    <location>
        <begin position="144"/>
        <end position="161"/>
    </location>
</feature>
<feature type="transmembrane region" description="Helical" evidence="1">
    <location>
        <begin position="89"/>
        <end position="108"/>
    </location>
</feature>
<feature type="transmembrane region" description="Helical" evidence="1">
    <location>
        <begin position="212"/>
        <end position="231"/>
    </location>
</feature>
<dbReference type="EMBL" id="JXNZ01000072">
    <property type="protein sequence ID" value="KIQ59491.1"/>
    <property type="molecule type" value="Genomic_DNA"/>
</dbReference>
<feature type="transmembrane region" description="Helical" evidence="1">
    <location>
        <begin position="296"/>
        <end position="316"/>
    </location>
</feature>
<keyword evidence="1" id="KW-0812">Transmembrane</keyword>
<evidence type="ECO:0000313" key="3">
    <source>
        <dbReference type="Proteomes" id="UP000032101"/>
    </source>
</evidence>
<organism evidence="2 3">
    <name type="scientific">Pseudomonas fluorescens</name>
    <dbReference type="NCBI Taxonomy" id="294"/>
    <lineage>
        <taxon>Bacteria</taxon>
        <taxon>Pseudomonadati</taxon>
        <taxon>Pseudomonadota</taxon>
        <taxon>Gammaproteobacteria</taxon>
        <taxon>Pseudomonadales</taxon>
        <taxon>Pseudomonadaceae</taxon>
        <taxon>Pseudomonas</taxon>
    </lineage>
</organism>
<reference evidence="2 3" key="1">
    <citation type="submission" date="2015-01" db="EMBL/GenBank/DDBJ databases">
        <title>Draft Genome Sequence of the Biocontrol and Plant Growth-Promoting Rhizobacteria (PGPR) Pseudomonas fluorescens UM270.</title>
        <authorList>
            <person name="Hernandez-Salmeron J.E."/>
            <person name="Santoyo G."/>
            <person name="Moreno-Hagelsieb G."/>
            <person name="Hernandez-Leon R."/>
        </authorList>
    </citation>
    <scope>NUCLEOTIDE SEQUENCE [LARGE SCALE GENOMIC DNA]</scope>
    <source>
        <strain evidence="2 3">UM270</strain>
    </source>
</reference>
<dbReference type="Proteomes" id="UP000032101">
    <property type="component" value="Unassembled WGS sequence"/>
</dbReference>
<feature type="transmembrane region" description="Helical" evidence="1">
    <location>
        <begin position="181"/>
        <end position="200"/>
    </location>
</feature>
<feature type="transmembrane region" description="Helical" evidence="1">
    <location>
        <begin position="48"/>
        <end position="68"/>
    </location>
</feature>
<dbReference type="PATRIC" id="fig|294.124.peg.2129"/>
<evidence type="ECO:0000256" key="1">
    <source>
        <dbReference type="SAM" id="Phobius"/>
    </source>
</evidence>
<feature type="transmembrane region" description="Helical" evidence="1">
    <location>
        <begin position="243"/>
        <end position="261"/>
    </location>
</feature>
<keyword evidence="1" id="KW-0472">Membrane</keyword>
<sequence>MTAFLIGIRTMRTAHALFVGITALMLVNVIDGLKEVYFGILLQRLDSVIATFVLFAVAWPVFFFGYMARKRSTPALLASPAKKASVRRCLVMLNISSAALWISFLLALKWVEPAIVSALVGGVGIISTLVLNKLLRPTAIMIPADYIAALVIALASVYLGWVSMDGRTAVKDEVDSNQVLLGYLMMLVCGVAMALTSILSKVVADHGASSHYLYAHRFYLLLAVTGVYTCLNLSKVGAVIDHLDALVLLAFVGVILPLLLLQEGIKRCEPVTTEAILAAAPLFTIIFQTVDSRLAFSAFSFAGVVLICLAATYNGYSHLSRLSVEGVRT</sequence>